<accession>A0A1S1YZU0</accession>
<evidence type="ECO:0000313" key="1">
    <source>
        <dbReference type="EMBL" id="OHX66395.1"/>
    </source>
</evidence>
<dbReference type="Proteomes" id="UP000179797">
    <property type="component" value="Unassembled WGS sequence"/>
</dbReference>
<comment type="caution">
    <text evidence="1">The sequence shown here is derived from an EMBL/GenBank/DDBJ whole genome shotgun (WGS) entry which is preliminary data.</text>
</comment>
<proteinExistence type="predicted"/>
<name>A0A1S1YZU0_FLAPC</name>
<sequence length="78" mass="9077">MTMAHDEHQVKTKGKAPIYKMIEGKMTKVGYLPKNHHVVIKKDPHIKGKQEYKATVNYHETECGHLISSRYFQTIKKP</sequence>
<dbReference type="EMBL" id="JRYR02000001">
    <property type="protein sequence ID" value="OHX66395.1"/>
    <property type="molecule type" value="Genomic_DNA"/>
</dbReference>
<dbReference type="AlphaFoldDB" id="A0A1S1YZU0"/>
<organism evidence="1 2">
    <name type="scientific">Flammeovirga pacifica</name>
    <dbReference type="NCBI Taxonomy" id="915059"/>
    <lineage>
        <taxon>Bacteria</taxon>
        <taxon>Pseudomonadati</taxon>
        <taxon>Bacteroidota</taxon>
        <taxon>Cytophagia</taxon>
        <taxon>Cytophagales</taxon>
        <taxon>Flammeovirgaceae</taxon>
        <taxon>Flammeovirga</taxon>
    </lineage>
</organism>
<evidence type="ECO:0000313" key="2">
    <source>
        <dbReference type="Proteomes" id="UP000179797"/>
    </source>
</evidence>
<reference evidence="1 2" key="1">
    <citation type="journal article" date="2012" name="Int. J. Syst. Evol. Microbiol.">
        <title>Flammeovirga pacifica sp. nov., isolated from deep-sea sediment.</title>
        <authorList>
            <person name="Xu H."/>
            <person name="Fu Y."/>
            <person name="Yang N."/>
            <person name="Ding Z."/>
            <person name="Lai Q."/>
            <person name="Zeng R."/>
        </authorList>
    </citation>
    <scope>NUCLEOTIDE SEQUENCE [LARGE SCALE GENOMIC DNA]</scope>
    <source>
        <strain evidence="2">DSM 24597 / LMG 26175 / WPAGA1</strain>
    </source>
</reference>
<protein>
    <submittedName>
        <fullName evidence="1">Uncharacterized protein</fullName>
    </submittedName>
</protein>
<keyword evidence="2" id="KW-1185">Reference proteome</keyword>
<gene>
    <name evidence="1" type="ORF">NH26_08525</name>
</gene>